<dbReference type="InterPro" id="IPR051200">
    <property type="entry name" value="Host-pathogen_enzymatic-act"/>
</dbReference>
<sequence>MMPGLLPGADTPTAALLVLSKSEQTLAIVDPGSHQVVARIPSGPDPHEVVASTDGRFAFISNYGGGRYNTISVIDLVGQKALPTVDLGALRGPHGLDFQGGMVWFTAEAAKVIGRYDPASQKIDLVLGTGQNRTHMIAVSPDLKWLVTSNVSSATMTFIEKKSVQAPGAGGPMNAPPQDWDETVVAVGRGAEGFDISPDGKELWAANAQDGTVSILDVASKKVVQTLAADVTGANRLKFTPDGKLVFVSTLRGPDLTILDAATRRTVKRLKIGRGAAGIQMEPGGARAYVACTPDDYVVIVDLQSMEVTGRLEAGKQPDGMAWAVRGR</sequence>
<dbReference type="InterPro" id="IPR015943">
    <property type="entry name" value="WD40/YVTN_repeat-like_dom_sf"/>
</dbReference>
<protein>
    <submittedName>
        <fullName evidence="1">YncE family protein</fullName>
    </submittedName>
</protein>
<dbReference type="Gene3D" id="2.130.10.10">
    <property type="entry name" value="YVTN repeat-like/Quinoprotein amine dehydrogenase"/>
    <property type="match status" value="2"/>
</dbReference>
<dbReference type="Proteomes" id="UP000593892">
    <property type="component" value="Chromosome"/>
</dbReference>
<dbReference type="AlphaFoldDB" id="A0A7S7NYS9"/>
<gene>
    <name evidence="1" type="ORF">IRI77_37535</name>
</gene>
<dbReference type="PANTHER" id="PTHR47197:SF3">
    <property type="entry name" value="DIHYDRO-HEME D1 DEHYDROGENASE"/>
    <property type="match status" value="1"/>
</dbReference>
<proteinExistence type="predicted"/>
<reference evidence="1 2" key="1">
    <citation type="submission" date="2020-10" db="EMBL/GenBank/DDBJ databases">
        <title>Complete genome sequence of Paludibaculum fermentans P105T, a facultatively anaerobic acidobacterium capable of dissimilatory Fe(III) reduction.</title>
        <authorList>
            <person name="Dedysh S.N."/>
            <person name="Beletsky A.V."/>
            <person name="Kulichevskaya I.S."/>
            <person name="Mardanov A.V."/>
            <person name="Ravin N.V."/>
        </authorList>
    </citation>
    <scope>NUCLEOTIDE SEQUENCE [LARGE SCALE GENOMIC DNA]</scope>
    <source>
        <strain evidence="1 2">P105</strain>
    </source>
</reference>
<dbReference type="InterPro" id="IPR011045">
    <property type="entry name" value="N2O_reductase_N"/>
</dbReference>
<name>A0A7S7NYS9_PALFE</name>
<dbReference type="SUPFAM" id="SSF50974">
    <property type="entry name" value="Nitrous oxide reductase, N-terminal domain"/>
    <property type="match status" value="1"/>
</dbReference>
<dbReference type="PANTHER" id="PTHR47197">
    <property type="entry name" value="PROTEIN NIRF"/>
    <property type="match status" value="1"/>
</dbReference>
<dbReference type="EMBL" id="CP063849">
    <property type="protein sequence ID" value="QOY92283.1"/>
    <property type="molecule type" value="Genomic_DNA"/>
</dbReference>
<evidence type="ECO:0000313" key="2">
    <source>
        <dbReference type="Proteomes" id="UP000593892"/>
    </source>
</evidence>
<keyword evidence="2" id="KW-1185">Reference proteome</keyword>
<dbReference type="KEGG" id="pfer:IRI77_37535"/>
<accession>A0A7S7NYS9</accession>
<organism evidence="1 2">
    <name type="scientific">Paludibaculum fermentans</name>
    <dbReference type="NCBI Taxonomy" id="1473598"/>
    <lineage>
        <taxon>Bacteria</taxon>
        <taxon>Pseudomonadati</taxon>
        <taxon>Acidobacteriota</taxon>
        <taxon>Terriglobia</taxon>
        <taxon>Bryobacterales</taxon>
        <taxon>Bryobacteraceae</taxon>
        <taxon>Paludibaculum</taxon>
    </lineage>
</organism>
<evidence type="ECO:0000313" key="1">
    <source>
        <dbReference type="EMBL" id="QOY92283.1"/>
    </source>
</evidence>